<organism evidence="2">
    <name type="scientific">Nicotiana tabacum</name>
    <name type="common">Common tobacco</name>
    <dbReference type="NCBI Taxonomy" id="4097"/>
    <lineage>
        <taxon>Eukaryota</taxon>
        <taxon>Viridiplantae</taxon>
        <taxon>Streptophyta</taxon>
        <taxon>Embryophyta</taxon>
        <taxon>Tracheophyta</taxon>
        <taxon>Spermatophyta</taxon>
        <taxon>Magnoliopsida</taxon>
        <taxon>eudicotyledons</taxon>
        <taxon>Gunneridae</taxon>
        <taxon>Pentapetalae</taxon>
        <taxon>asterids</taxon>
        <taxon>lamiids</taxon>
        <taxon>Solanales</taxon>
        <taxon>Solanaceae</taxon>
        <taxon>Nicotianoideae</taxon>
        <taxon>Nicotianeae</taxon>
        <taxon>Nicotiana</taxon>
    </lineage>
</organism>
<dbReference type="PaxDb" id="4097-A0A1S3X6M2"/>
<dbReference type="CDD" id="cd06222">
    <property type="entry name" value="RNase_H_like"/>
    <property type="match status" value="1"/>
</dbReference>
<proteinExistence type="predicted"/>
<dbReference type="Gene3D" id="3.30.420.10">
    <property type="entry name" value="Ribonuclease H-like superfamily/Ribonuclease H"/>
    <property type="match status" value="1"/>
</dbReference>
<dbReference type="OrthoDB" id="1297737at2759"/>
<dbReference type="InterPro" id="IPR053151">
    <property type="entry name" value="RNase_H-like"/>
</dbReference>
<evidence type="ECO:0000259" key="1">
    <source>
        <dbReference type="Pfam" id="PF13456"/>
    </source>
</evidence>
<dbReference type="OMA" id="YENNIEP"/>
<dbReference type="GO" id="GO:0004523">
    <property type="term" value="F:RNA-DNA hybrid ribonuclease activity"/>
    <property type="evidence" value="ECO:0007669"/>
    <property type="project" value="InterPro"/>
</dbReference>
<dbReference type="InterPro" id="IPR036397">
    <property type="entry name" value="RNaseH_sf"/>
</dbReference>
<dbReference type="SUPFAM" id="SSF53098">
    <property type="entry name" value="Ribonuclease H-like"/>
    <property type="match status" value="1"/>
</dbReference>
<name>A0A1S3X6M2_TOBAC</name>
<protein>
    <recommendedName>
        <fullName evidence="1">RNase H type-1 domain-containing protein</fullName>
    </recommendedName>
</protein>
<dbReference type="RefSeq" id="XP_016435635.1">
    <property type="nucleotide sequence ID" value="XM_016580149.1"/>
</dbReference>
<gene>
    <name evidence="2" type="primary">LOC107761858</name>
</gene>
<dbReference type="InterPro" id="IPR002156">
    <property type="entry name" value="RNaseH_domain"/>
</dbReference>
<sequence>MTRDNIHVKHTTQQAAEFSYLAASSHKRKNRIITTIKWKPPTSNFYKLNTDEAHSATTAGIGGLIRNSNVEWILGFSRTAPRDTSISAELYVLTHELKLAYENNIEPLEVEVDATEVITLLQSDNIPFSNMINDCRYFLGQLDNLVVQHA</sequence>
<evidence type="ECO:0000313" key="2">
    <source>
        <dbReference type="RefSeq" id="XP_016435635.1"/>
    </source>
</evidence>
<dbReference type="InterPro" id="IPR012337">
    <property type="entry name" value="RNaseH-like_sf"/>
</dbReference>
<dbReference type="InterPro" id="IPR044730">
    <property type="entry name" value="RNase_H-like_dom_plant"/>
</dbReference>
<dbReference type="KEGG" id="nta:107761858"/>
<accession>A0A1S3X6M2</accession>
<dbReference type="Pfam" id="PF13456">
    <property type="entry name" value="RVT_3"/>
    <property type="match status" value="1"/>
</dbReference>
<dbReference type="GO" id="GO:0003676">
    <property type="term" value="F:nucleic acid binding"/>
    <property type="evidence" value="ECO:0007669"/>
    <property type="project" value="InterPro"/>
</dbReference>
<feature type="domain" description="RNase H type-1" evidence="1">
    <location>
        <begin position="54"/>
        <end position="149"/>
    </location>
</feature>
<dbReference type="AlphaFoldDB" id="A0A1S3X6M2"/>
<reference evidence="2" key="1">
    <citation type="submission" date="2025-08" db="UniProtKB">
        <authorList>
            <consortium name="RefSeq"/>
        </authorList>
    </citation>
    <scope>IDENTIFICATION</scope>
</reference>
<dbReference type="PANTHER" id="PTHR47723">
    <property type="entry name" value="OS05G0353850 PROTEIN"/>
    <property type="match status" value="1"/>
</dbReference>
<dbReference type="PANTHER" id="PTHR47723:SF23">
    <property type="entry name" value="REVERSE TRANSCRIPTASE-LIKE PROTEIN"/>
    <property type="match status" value="1"/>
</dbReference>